<dbReference type="GO" id="GO:0046872">
    <property type="term" value="F:metal ion binding"/>
    <property type="evidence" value="ECO:0007669"/>
    <property type="project" value="UniProtKB-KW"/>
</dbReference>
<evidence type="ECO:0000256" key="2">
    <source>
        <dbReference type="ARBA" id="ARBA00022741"/>
    </source>
</evidence>
<dbReference type="InterPro" id="IPR024185">
    <property type="entry name" value="FTHF_cligase-like_sf"/>
</dbReference>
<evidence type="ECO:0000256" key="4">
    <source>
        <dbReference type="ARBA" id="ARBA00036539"/>
    </source>
</evidence>
<dbReference type="SUPFAM" id="SSF100950">
    <property type="entry name" value="NagB/RpiA/CoA transferase-like"/>
    <property type="match status" value="1"/>
</dbReference>
<dbReference type="WBParaSite" id="SRAE_1000153800.1">
    <property type="protein sequence ID" value="SRAE_1000153800.1"/>
    <property type="gene ID" value="WBGene00258145"/>
</dbReference>
<dbReference type="PANTHER" id="PTHR23407">
    <property type="entry name" value="ATPASE INHIBITOR/5-FORMYLTETRAHYDROFOLATE CYCLO-LIGASE"/>
    <property type="match status" value="1"/>
</dbReference>
<evidence type="ECO:0000313" key="8">
    <source>
        <dbReference type="EMBL" id="CEF63275.1"/>
    </source>
</evidence>
<dbReference type="GO" id="GO:0005524">
    <property type="term" value="F:ATP binding"/>
    <property type="evidence" value="ECO:0007669"/>
    <property type="project" value="UniProtKB-KW"/>
</dbReference>
<dbReference type="InterPro" id="IPR037171">
    <property type="entry name" value="NagB/RpiA_transferase-like"/>
</dbReference>
<dbReference type="GO" id="GO:0030272">
    <property type="term" value="F:5-formyltetrahydrofolate cyclo-ligase activity"/>
    <property type="evidence" value="ECO:0007669"/>
    <property type="project" value="UniProtKB-EC"/>
</dbReference>
<dbReference type="WormBase" id="SRAE_1000153800">
    <property type="protein sequence ID" value="SRP03347"/>
    <property type="gene ID" value="WBGene00258145"/>
</dbReference>
<keyword evidence="9" id="KW-1185">Reference proteome</keyword>
<evidence type="ECO:0000313" key="9">
    <source>
        <dbReference type="Proteomes" id="UP000035682"/>
    </source>
</evidence>
<name>A0A090L0I8_STRRB</name>
<evidence type="ECO:0000256" key="5">
    <source>
        <dbReference type="ARBA" id="ARBA00038966"/>
    </source>
</evidence>
<dbReference type="GO" id="GO:0005739">
    <property type="term" value="C:mitochondrion"/>
    <property type="evidence" value="ECO:0007669"/>
    <property type="project" value="TreeGrafter"/>
</dbReference>
<evidence type="ECO:0000256" key="1">
    <source>
        <dbReference type="ARBA" id="ARBA00010638"/>
    </source>
</evidence>
<comment type="cofactor">
    <cofactor evidence="7">
        <name>Mg(2+)</name>
        <dbReference type="ChEBI" id="CHEBI:18420"/>
    </cofactor>
</comment>
<dbReference type="Proteomes" id="UP000035682">
    <property type="component" value="Unplaced"/>
</dbReference>
<organism evidence="8">
    <name type="scientific">Strongyloides ratti</name>
    <name type="common">Parasitic roundworm</name>
    <dbReference type="NCBI Taxonomy" id="34506"/>
    <lineage>
        <taxon>Eukaryota</taxon>
        <taxon>Metazoa</taxon>
        <taxon>Ecdysozoa</taxon>
        <taxon>Nematoda</taxon>
        <taxon>Chromadorea</taxon>
        <taxon>Rhabditida</taxon>
        <taxon>Tylenchina</taxon>
        <taxon>Panagrolaimomorpha</taxon>
        <taxon>Strongyloidoidea</taxon>
        <taxon>Strongyloididae</taxon>
        <taxon>Strongyloides</taxon>
    </lineage>
</organism>
<evidence type="ECO:0000256" key="6">
    <source>
        <dbReference type="PIRSR" id="PIRSR006806-1"/>
    </source>
</evidence>
<dbReference type="PANTHER" id="PTHR23407:SF1">
    <property type="entry name" value="5-FORMYLTETRAHYDROFOLATE CYCLO-LIGASE"/>
    <property type="match status" value="1"/>
</dbReference>
<keyword evidence="7" id="KW-0479">Metal-binding</keyword>
<dbReference type="STRING" id="34506.A0A090L0I8"/>
<feature type="binding site" evidence="6">
    <location>
        <begin position="156"/>
        <end position="164"/>
    </location>
    <ligand>
        <name>ATP</name>
        <dbReference type="ChEBI" id="CHEBI:30616"/>
    </ligand>
</feature>
<comment type="catalytic activity">
    <reaction evidence="4 7">
        <text>(6S)-5-formyl-5,6,7,8-tetrahydrofolate + ATP = (6R)-5,10-methenyltetrahydrofolate + ADP + phosphate</text>
        <dbReference type="Rhea" id="RHEA:10488"/>
        <dbReference type="ChEBI" id="CHEBI:30616"/>
        <dbReference type="ChEBI" id="CHEBI:43474"/>
        <dbReference type="ChEBI" id="CHEBI:57455"/>
        <dbReference type="ChEBI" id="CHEBI:57457"/>
        <dbReference type="ChEBI" id="CHEBI:456216"/>
        <dbReference type="EC" id="6.3.3.2"/>
    </reaction>
</comment>
<dbReference type="OrthoDB" id="2015992at2759"/>
<comment type="similarity">
    <text evidence="1 7">Belongs to the 5-formyltetrahydrofolate cyclo-ligase family.</text>
</comment>
<feature type="binding site" evidence="6">
    <location>
        <position position="58"/>
    </location>
    <ligand>
        <name>substrate</name>
    </ligand>
</feature>
<dbReference type="GeneID" id="36375640"/>
<dbReference type="NCBIfam" id="TIGR02727">
    <property type="entry name" value="MTHFS_bact"/>
    <property type="match status" value="1"/>
</dbReference>
<reference evidence="10" key="2">
    <citation type="submission" date="2020-12" db="UniProtKB">
        <authorList>
            <consortium name="WormBaseParasite"/>
        </authorList>
    </citation>
    <scope>IDENTIFICATION</scope>
</reference>
<dbReference type="Pfam" id="PF01812">
    <property type="entry name" value="5-FTHF_cyc-lig"/>
    <property type="match status" value="1"/>
</dbReference>
<keyword evidence="3 6" id="KW-0067">ATP-binding</keyword>
<dbReference type="CTD" id="36375640"/>
<dbReference type="InterPro" id="IPR002698">
    <property type="entry name" value="FTHF_cligase"/>
</dbReference>
<dbReference type="GO" id="GO:0035999">
    <property type="term" value="P:tetrahydrofolate interconversion"/>
    <property type="evidence" value="ECO:0007669"/>
    <property type="project" value="TreeGrafter"/>
</dbReference>
<gene>
    <name evidence="8 10 11" type="ORF">SRAE_1000153800</name>
</gene>
<dbReference type="AlphaFoldDB" id="A0A090L0I8"/>
<evidence type="ECO:0000313" key="11">
    <source>
        <dbReference type="WormBase" id="SRAE_1000153800"/>
    </source>
</evidence>
<dbReference type="EMBL" id="LN609528">
    <property type="protein sequence ID" value="CEF63275.1"/>
    <property type="molecule type" value="Genomic_DNA"/>
</dbReference>
<evidence type="ECO:0000256" key="7">
    <source>
        <dbReference type="RuleBase" id="RU361279"/>
    </source>
</evidence>
<feature type="binding site" evidence="6">
    <location>
        <position position="53"/>
    </location>
    <ligand>
        <name>substrate</name>
    </ligand>
</feature>
<keyword evidence="2 6" id="KW-0547">Nucleotide-binding</keyword>
<dbReference type="OMA" id="STIYPCQ"/>
<dbReference type="RefSeq" id="XP_024502477.1">
    <property type="nucleotide sequence ID" value="XM_024648506.1"/>
</dbReference>
<sequence>MAVRNLKSKLRKEIQLILKNIDQNIIMEETENVINQIINDPIFKNSKTISIFVSTAGEIMTDRLIRHSLENKKKVFIPYFERNSEKMEMLFLPSIDIFNELPKNFYGIRQYNKEIIDKISSNLFNNEKVNDISYKTYGPLDLLICPLVAASRDGCRLGHGKGYYDKFLQEHLNIFSKIPITYGLALNCQVKENNEIPMDSNDYKLDKIFYSC</sequence>
<protein>
    <recommendedName>
        <fullName evidence="5 7">5-formyltetrahydrofolate cyclo-ligase</fullName>
        <ecNumber evidence="5 7">6.3.3.2</ecNumber>
    </recommendedName>
</protein>
<dbReference type="Gene3D" id="3.40.50.10420">
    <property type="entry name" value="NagB/RpiA/CoA transferase-like"/>
    <property type="match status" value="1"/>
</dbReference>
<evidence type="ECO:0000256" key="3">
    <source>
        <dbReference type="ARBA" id="ARBA00022840"/>
    </source>
</evidence>
<accession>A0A090L0I8</accession>
<dbReference type="GO" id="GO:0009396">
    <property type="term" value="P:folic acid-containing compound biosynthetic process"/>
    <property type="evidence" value="ECO:0007669"/>
    <property type="project" value="TreeGrafter"/>
</dbReference>
<reference evidence="8 9" key="1">
    <citation type="submission" date="2014-09" db="EMBL/GenBank/DDBJ databases">
        <authorList>
            <person name="Martin A.A."/>
        </authorList>
    </citation>
    <scope>NUCLEOTIDE SEQUENCE</scope>
    <source>
        <strain evidence="9">ED321</strain>
        <strain evidence="8">ED321 Heterogonic</strain>
    </source>
</reference>
<evidence type="ECO:0000313" key="10">
    <source>
        <dbReference type="WBParaSite" id="SRAE_1000153800.1"/>
    </source>
</evidence>
<feature type="binding site" evidence="6">
    <location>
        <begin position="7"/>
        <end position="11"/>
    </location>
    <ligand>
        <name>ATP</name>
        <dbReference type="ChEBI" id="CHEBI:30616"/>
    </ligand>
</feature>
<dbReference type="PIRSF" id="PIRSF006806">
    <property type="entry name" value="FTHF_cligase"/>
    <property type="match status" value="1"/>
</dbReference>
<dbReference type="EC" id="6.3.3.2" evidence="5 7"/>
<keyword evidence="8" id="KW-0436">Ligase</keyword>
<keyword evidence="7" id="KW-0460">Magnesium</keyword>
<proteinExistence type="inferred from homology"/>